<gene>
    <name evidence="1" type="ORF">BDR25DRAFT_353406</name>
</gene>
<sequence>MGFPVAESQSTPPFISLHRSCIWGMTTMSYTSDSTPTFQWLLLELVLEVRPLSWDQQPGGNETGSSTEDCKVPDPSVQPVWSAIQPVWLVVRYRIRLLGSSHPERSILLEVDSNVGAVEGAYIDLREVHCEKIMLWNGAVQGQCLRLERAIVAKTGREKVLHSTIQLSQLPKRARYFKAIFSCSNYAATIKLLDPVKLMKPPSPGLLPRVPR</sequence>
<keyword evidence="2" id="KW-1185">Reference proteome</keyword>
<reference evidence="1" key="1">
    <citation type="journal article" date="2020" name="Stud. Mycol.">
        <title>101 Dothideomycetes genomes: a test case for predicting lifestyles and emergence of pathogens.</title>
        <authorList>
            <person name="Haridas S."/>
            <person name="Albert R."/>
            <person name="Binder M."/>
            <person name="Bloem J."/>
            <person name="Labutti K."/>
            <person name="Salamov A."/>
            <person name="Andreopoulos B."/>
            <person name="Baker S."/>
            <person name="Barry K."/>
            <person name="Bills G."/>
            <person name="Bluhm B."/>
            <person name="Cannon C."/>
            <person name="Castanera R."/>
            <person name="Culley D."/>
            <person name="Daum C."/>
            <person name="Ezra D."/>
            <person name="Gonzalez J."/>
            <person name="Henrissat B."/>
            <person name="Kuo A."/>
            <person name="Liang C."/>
            <person name="Lipzen A."/>
            <person name="Lutzoni F."/>
            <person name="Magnuson J."/>
            <person name="Mondo S."/>
            <person name="Nolan M."/>
            <person name="Ohm R."/>
            <person name="Pangilinan J."/>
            <person name="Park H.-J."/>
            <person name="Ramirez L."/>
            <person name="Alfaro M."/>
            <person name="Sun H."/>
            <person name="Tritt A."/>
            <person name="Yoshinaga Y."/>
            <person name="Zwiers L.-H."/>
            <person name="Turgeon B."/>
            <person name="Goodwin S."/>
            <person name="Spatafora J."/>
            <person name="Crous P."/>
            <person name="Grigoriev I."/>
        </authorList>
    </citation>
    <scope>NUCLEOTIDE SEQUENCE</scope>
    <source>
        <strain evidence="1">ATCC 200398</strain>
    </source>
</reference>
<protein>
    <submittedName>
        <fullName evidence="1">Uncharacterized protein</fullName>
    </submittedName>
</protein>
<name>A0ACB6R0R0_9PLEO</name>
<organism evidence="1 2">
    <name type="scientific">Lindgomyces ingoldianus</name>
    <dbReference type="NCBI Taxonomy" id="673940"/>
    <lineage>
        <taxon>Eukaryota</taxon>
        <taxon>Fungi</taxon>
        <taxon>Dikarya</taxon>
        <taxon>Ascomycota</taxon>
        <taxon>Pezizomycotina</taxon>
        <taxon>Dothideomycetes</taxon>
        <taxon>Pleosporomycetidae</taxon>
        <taxon>Pleosporales</taxon>
        <taxon>Lindgomycetaceae</taxon>
        <taxon>Lindgomyces</taxon>
    </lineage>
</organism>
<accession>A0ACB6R0R0</accession>
<dbReference type="EMBL" id="MU003502">
    <property type="protein sequence ID" value="KAF2472375.1"/>
    <property type="molecule type" value="Genomic_DNA"/>
</dbReference>
<proteinExistence type="predicted"/>
<evidence type="ECO:0000313" key="2">
    <source>
        <dbReference type="Proteomes" id="UP000799755"/>
    </source>
</evidence>
<dbReference type="Proteomes" id="UP000799755">
    <property type="component" value="Unassembled WGS sequence"/>
</dbReference>
<comment type="caution">
    <text evidence="1">The sequence shown here is derived from an EMBL/GenBank/DDBJ whole genome shotgun (WGS) entry which is preliminary data.</text>
</comment>
<evidence type="ECO:0000313" key="1">
    <source>
        <dbReference type="EMBL" id="KAF2472375.1"/>
    </source>
</evidence>